<accession>A0A915HRC9</accession>
<feature type="transmembrane region" description="Helical" evidence="2">
    <location>
        <begin position="104"/>
        <end position="128"/>
    </location>
</feature>
<dbReference type="PANTHER" id="PTHR23353">
    <property type="entry name" value="RAB-GAP/TBC-RELATED"/>
    <property type="match status" value="1"/>
</dbReference>
<dbReference type="WBParaSite" id="nRc.2.0.1.t04294-RA">
    <property type="protein sequence ID" value="nRc.2.0.1.t04294-RA"/>
    <property type="gene ID" value="nRc.2.0.1.g04294"/>
</dbReference>
<feature type="compositionally biased region" description="Low complexity" evidence="1">
    <location>
        <begin position="204"/>
        <end position="224"/>
    </location>
</feature>
<dbReference type="PANTHER" id="PTHR23353:SF23">
    <property type="entry name" value="PROTEIN HAIRLESS"/>
    <property type="match status" value="1"/>
</dbReference>
<dbReference type="Proteomes" id="UP000887565">
    <property type="component" value="Unplaced"/>
</dbReference>
<sequence length="639" mass="70914">MPTNDDTYNIYRRWKLFPDERNIDANYHFYNVSRAISKAERAENDGKSTIPSRNASRFIVDEISKEMSRISGSSVKFDTNHKNSKFQLSYFTEIFGHVVTIDEFILIVCLIVLAAVLLASLIFSLCRLKFKNGKRRRKNGSEMRKPSHSISSNKVDVYPSCTIARIDEFDSLTPLMITPSVNLFENRNVLLAAATNTGREEVPSFSTNSSSSNTTATTTTTKSTVRQQHYLTPNARQSPKFRRPTTSQMTLIQLTPRARKNDYSLAACLAQAEDSYPTLLKYNTALGQMAPIDEVTSYGRESSERSSCSSNLYAVNDTTPKVDFNAKNVFEDLDLVSIDRTSFYSTDRKSPVAPWNAAAAGYTSILSRDLPIANSKLYGIDLLSPSGSGFDYLEILPPLISSMINNNNNNNSEINRTVEVHSSEKSSTFIKTSHSLNSLSRTLLLLNNNNNNSNNGHKPLRATGSLNNAAIFLSNNKLHKHRSASSSPDEPCSLNMSSPMESMGDTTGSPLDTSGSTAELSDRSSVYMASESDLSEMARVVGAGVVPRTFALEPLATVAGNGQQATTSANYNNNNNNNEQQEYKETSFFEYDTPVGKRYLLHRIEEESEDNERSRCDRSSSNNSSMVQSGSKITKKYFL</sequence>
<feature type="compositionally biased region" description="Polar residues" evidence="1">
    <location>
        <begin position="484"/>
        <end position="519"/>
    </location>
</feature>
<name>A0A915HRC9_ROMCU</name>
<evidence type="ECO:0000313" key="4">
    <source>
        <dbReference type="WBParaSite" id="nRc.2.0.1.t04294-RA"/>
    </source>
</evidence>
<evidence type="ECO:0000256" key="1">
    <source>
        <dbReference type="SAM" id="MobiDB-lite"/>
    </source>
</evidence>
<evidence type="ECO:0000313" key="3">
    <source>
        <dbReference type="Proteomes" id="UP000887565"/>
    </source>
</evidence>
<evidence type="ECO:0000256" key="2">
    <source>
        <dbReference type="SAM" id="Phobius"/>
    </source>
</evidence>
<keyword evidence="3" id="KW-1185">Reference proteome</keyword>
<feature type="region of interest" description="Disordered" evidence="1">
    <location>
        <begin position="479"/>
        <end position="523"/>
    </location>
</feature>
<feature type="region of interest" description="Disordered" evidence="1">
    <location>
        <begin position="606"/>
        <end position="639"/>
    </location>
</feature>
<keyword evidence="2" id="KW-0812">Transmembrane</keyword>
<keyword evidence="2" id="KW-0472">Membrane</keyword>
<reference evidence="4" key="1">
    <citation type="submission" date="2022-11" db="UniProtKB">
        <authorList>
            <consortium name="WormBaseParasite"/>
        </authorList>
    </citation>
    <scope>IDENTIFICATION</scope>
</reference>
<organism evidence="3 4">
    <name type="scientific">Romanomermis culicivorax</name>
    <name type="common">Nematode worm</name>
    <dbReference type="NCBI Taxonomy" id="13658"/>
    <lineage>
        <taxon>Eukaryota</taxon>
        <taxon>Metazoa</taxon>
        <taxon>Ecdysozoa</taxon>
        <taxon>Nematoda</taxon>
        <taxon>Enoplea</taxon>
        <taxon>Dorylaimia</taxon>
        <taxon>Mermithida</taxon>
        <taxon>Mermithoidea</taxon>
        <taxon>Mermithidae</taxon>
        <taxon>Romanomermis</taxon>
    </lineage>
</organism>
<protein>
    <submittedName>
        <fullName evidence="4">Uncharacterized protein</fullName>
    </submittedName>
</protein>
<feature type="region of interest" description="Disordered" evidence="1">
    <location>
        <begin position="201"/>
        <end position="247"/>
    </location>
</feature>
<keyword evidence="2" id="KW-1133">Transmembrane helix</keyword>
<proteinExistence type="predicted"/>
<feature type="compositionally biased region" description="Polar residues" evidence="1">
    <location>
        <begin position="225"/>
        <end position="237"/>
    </location>
</feature>
<dbReference type="InterPro" id="IPR053019">
    <property type="entry name" value="GATA_zinc_finger"/>
</dbReference>
<dbReference type="AlphaFoldDB" id="A0A915HRC9"/>